<proteinExistence type="predicted"/>
<dbReference type="Proteomes" id="UP001241377">
    <property type="component" value="Unassembled WGS sequence"/>
</dbReference>
<comment type="caution">
    <text evidence="1">The sequence shown here is derived from an EMBL/GenBank/DDBJ whole genome shotgun (WGS) entry which is preliminary data.</text>
</comment>
<sequence>MAIVLLVTKAVSDFFGGGGMSEQMITFNGFPFLEKEDKEDDDHAYFEPSTWTAVSASLAFTNITIDIQSLML</sequence>
<evidence type="ECO:0000313" key="1">
    <source>
        <dbReference type="EMBL" id="KAJ9110916.1"/>
    </source>
</evidence>
<gene>
    <name evidence="1" type="ORF">QFC19_001425</name>
</gene>
<organism evidence="1 2">
    <name type="scientific">Naganishia cerealis</name>
    <dbReference type="NCBI Taxonomy" id="610337"/>
    <lineage>
        <taxon>Eukaryota</taxon>
        <taxon>Fungi</taxon>
        <taxon>Dikarya</taxon>
        <taxon>Basidiomycota</taxon>
        <taxon>Agaricomycotina</taxon>
        <taxon>Tremellomycetes</taxon>
        <taxon>Filobasidiales</taxon>
        <taxon>Filobasidiaceae</taxon>
        <taxon>Naganishia</taxon>
    </lineage>
</organism>
<reference evidence="1" key="1">
    <citation type="submission" date="2023-04" db="EMBL/GenBank/DDBJ databases">
        <title>Draft Genome sequencing of Naganishia species isolated from polar environments using Oxford Nanopore Technology.</title>
        <authorList>
            <person name="Leo P."/>
            <person name="Venkateswaran K."/>
        </authorList>
    </citation>
    <scope>NUCLEOTIDE SEQUENCE</scope>
    <source>
        <strain evidence="1">MNA-CCFEE 5261</strain>
    </source>
</reference>
<dbReference type="EMBL" id="JASBWR010000010">
    <property type="protein sequence ID" value="KAJ9110916.1"/>
    <property type="molecule type" value="Genomic_DNA"/>
</dbReference>
<accession>A0ACC2WHM1</accession>
<keyword evidence="2" id="KW-1185">Reference proteome</keyword>
<name>A0ACC2WHM1_9TREE</name>
<protein>
    <submittedName>
        <fullName evidence="1">Uncharacterized protein</fullName>
    </submittedName>
</protein>
<evidence type="ECO:0000313" key="2">
    <source>
        <dbReference type="Proteomes" id="UP001241377"/>
    </source>
</evidence>